<organism evidence="3 4">
    <name type="scientific">Candidatus Woesebacteria bacterium CG22_combo_CG10-13_8_21_14_all_39_10</name>
    <dbReference type="NCBI Taxonomy" id="1975059"/>
    <lineage>
        <taxon>Bacteria</taxon>
        <taxon>Candidatus Woeseibacteriota</taxon>
    </lineage>
</organism>
<dbReference type="Proteomes" id="UP000229847">
    <property type="component" value="Unassembled WGS sequence"/>
</dbReference>
<dbReference type="GO" id="GO:0006508">
    <property type="term" value="P:proteolysis"/>
    <property type="evidence" value="ECO:0007669"/>
    <property type="project" value="InterPro"/>
</dbReference>
<dbReference type="Pfam" id="PF00326">
    <property type="entry name" value="Peptidase_S9"/>
    <property type="match status" value="1"/>
</dbReference>
<dbReference type="PANTHER" id="PTHR22946">
    <property type="entry name" value="DIENELACTONE HYDROLASE DOMAIN-CONTAINING PROTEIN-RELATED"/>
    <property type="match status" value="1"/>
</dbReference>
<dbReference type="GO" id="GO:0008236">
    <property type="term" value="F:serine-type peptidase activity"/>
    <property type="evidence" value="ECO:0007669"/>
    <property type="project" value="InterPro"/>
</dbReference>
<proteinExistence type="predicted"/>
<dbReference type="SUPFAM" id="SSF53474">
    <property type="entry name" value="alpha/beta-Hydrolases"/>
    <property type="match status" value="1"/>
</dbReference>
<evidence type="ECO:0000256" key="1">
    <source>
        <dbReference type="ARBA" id="ARBA00022801"/>
    </source>
</evidence>
<dbReference type="EMBL" id="PCSW01000013">
    <property type="protein sequence ID" value="PIP57930.1"/>
    <property type="molecule type" value="Genomic_DNA"/>
</dbReference>
<gene>
    <name evidence="3" type="ORF">COX03_00425</name>
</gene>
<dbReference type="AlphaFoldDB" id="A0A2H0BLM0"/>
<dbReference type="GO" id="GO:0052689">
    <property type="term" value="F:carboxylic ester hydrolase activity"/>
    <property type="evidence" value="ECO:0007669"/>
    <property type="project" value="UniProtKB-ARBA"/>
</dbReference>
<name>A0A2H0BLM0_9BACT</name>
<protein>
    <submittedName>
        <fullName evidence="3">Alpha/beta hydrolase</fullName>
    </submittedName>
</protein>
<accession>A0A2H0BLM0</accession>
<evidence type="ECO:0000313" key="4">
    <source>
        <dbReference type="Proteomes" id="UP000229847"/>
    </source>
</evidence>
<feature type="domain" description="Peptidase S9 prolyl oligopeptidase catalytic" evidence="2">
    <location>
        <begin position="85"/>
        <end position="298"/>
    </location>
</feature>
<evidence type="ECO:0000313" key="3">
    <source>
        <dbReference type="EMBL" id="PIP57930.1"/>
    </source>
</evidence>
<dbReference type="InterPro" id="IPR029058">
    <property type="entry name" value="AB_hydrolase_fold"/>
</dbReference>
<dbReference type="PANTHER" id="PTHR22946:SF9">
    <property type="entry name" value="POLYKETIDE TRANSFERASE AF380"/>
    <property type="match status" value="1"/>
</dbReference>
<dbReference type="Gene3D" id="3.40.50.1820">
    <property type="entry name" value="alpha/beta hydrolase"/>
    <property type="match status" value="1"/>
</dbReference>
<sequence length="301" mass="34418">MSIEVMRNKSYPGSDLQIEQKLSSSSNYNQYIASYLSDGLKIYGLLTVPKAQKPKNGWPVIVFNHGYIQPELYRTTERYVAYVDAFARNGYIVLKPDYRGHGNSESQPEGAYYSPAYATDVLSAISTLKRYQDVDPERIGMWGHSMGGNITLRDIVVNTKDIKAAVIWGGVVGSYDDLMNNWQRKVKYRPSPRELTLRNNYRQKLVDQYGTPQSNPSFWQAIDPTYHLADINTPVQLHTGGSDEEVPIAFSQSLYEELKQTGKTVEYYNYPGGDHNLSSPNFELAMRRSIEFFDKYLRDQQ</sequence>
<comment type="caution">
    <text evidence="3">The sequence shown here is derived from an EMBL/GenBank/DDBJ whole genome shotgun (WGS) entry which is preliminary data.</text>
</comment>
<keyword evidence="1 3" id="KW-0378">Hydrolase</keyword>
<dbReference type="InterPro" id="IPR050261">
    <property type="entry name" value="FrsA_esterase"/>
</dbReference>
<reference evidence="3 4" key="1">
    <citation type="submission" date="2017-09" db="EMBL/GenBank/DDBJ databases">
        <title>Depth-based differentiation of microbial function through sediment-hosted aquifers and enrichment of novel symbionts in the deep terrestrial subsurface.</title>
        <authorList>
            <person name="Probst A.J."/>
            <person name="Ladd B."/>
            <person name="Jarett J.K."/>
            <person name="Geller-Mcgrath D.E."/>
            <person name="Sieber C.M."/>
            <person name="Emerson J.B."/>
            <person name="Anantharaman K."/>
            <person name="Thomas B.C."/>
            <person name="Malmstrom R."/>
            <person name="Stieglmeier M."/>
            <person name="Klingl A."/>
            <person name="Woyke T."/>
            <person name="Ryan C.M."/>
            <person name="Banfield J.F."/>
        </authorList>
    </citation>
    <scope>NUCLEOTIDE SEQUENCE [LARGE SCALE GENOMIC DNA]</scope>
    <source>
        <strain evidence="3">CG22_combo_CG10-13_8_21_14_all_39_10</strain>
    </source>
</reference>
<evidence type="ECO:0000259" key="2">
    <source>
        <dbReference type="Pfam" id="PF00326"/>
    </source>
</evidence>
<dbReference type="InterPro" id="IPR001375">
    <property type="entry name" value="Peptidase_S9_cat"/>
</dbReference>